<feature type="region of interest" description="Disordered" evidence="1">
    <location>
        <begin position="38"/>
        <end position="92"/>
    </location>
</feature>
<evidence type="ECO:0000313" key="3">
    <source>
        <dbReference type="Proteomes" id="UP000654918"/>
    </source>
</evidence>
<dbReference type="EMBL" id="WIGO01000254">
    <property type="protein sequence ID" value="KAF6821815.1"/>
    <property type="molecule type" value="Genomic_DNA"/>
</dbReference>
<organism evidence="2 3">
    <name type="scientific">Colletotrichum plurivorum</name>
    <dbReference type="NCBI Taxonomy" id="2175906"/>
    <lineage>
        <taxon>Eukaryota</taxon>
        <taxon>Fungi</taxon>
        <taxon>Dikarya</taxon>
        <taxon>Ascomycota</taxon>
        <taxon>Pezizomycotina</taxon>
        <taxon>Sordariomycetes</taxon>
        <taxon>Hypocreomycetidae</taxon>
        <taxon>Glomerellales</taxon>
        <taxon>Glomerellaceae</taxon>
        <taxon>Colletotrichum</taxon>
        <taxon>Colletotrichum orchidearum species complex</taxon>
    </lineage>
</organism>
<comment type="caution">
    <text evidence="2">The sequence shown here is derived from an EMBL/GenBank/DDBJ whole genome shotgun (WGS) entry which is preliminary data.</text>
</comment>
<sequence length="167" mass="18092">MAEMFGALRVWLGGPMPPPLGIECSGTWPVTRLRHPPHDVGRAQTGRSALLAETDPETERESKTACPQPLGLPALFQPSSHEGLSSNRIKSADRARQAPLANALPARISLPAGGSLSLAMATARTLAAGLWFAKETYLVVGGKPERPREWLEERHAVDDDFCQRVVH</sequence>
<name>A0A8H6JZ86_9PEZI</name>
<protein>
    <submittedName>
        <fullName evidence="2">Uncharacterized protein</fullName>
    </submittedName>
</protein>
<reference evidence="2" key="1">
    <citation type="journal article" date="2020" name="Phytopathology">
        <title>Genome Sequence Resources of Colletotrichum truncatum, C. plurivorum, C. musicola, and C. sojae: Four Species Pathogenic to Soybean (Glycine max).</title>
        <authorList>
            <person name="Rogerio F."/>
            <person name="Boufleur T.R."/>
            <person name="Ciampi-Guillardi M."/>
            <person name="Sukno S.A."/>
            <person name="Thon M.R."/>
            <person name="Massola Junior N.S."/>
            <person name="Baroncelli R."/>
        </authorList>
    </citation>
    <scope>NUCLEOTIDE SEQUENCE</scope>
    <source>
        <strain evidence="2">LFN00145</strain>
    </source>
</reference>
<keyword evidence="3" id="KW-1185">Reference proteome</keyword>
<dbReference type="Proteomes" id="UP000654918">
    <property type="component" value="Unassembled WGS sequence"/>
</dbReference>
<dbReference type="AlphaFoldDB" id="A0A8H6JZ86"/>
<feature type="compositionally biased region" description="Polar residues" evidence="1">
    <location>
        <begin position="77"/>
        <end position="89"/>
    </location>
</feature>
<proteinExistence type="predicted"/>
<evidence type="ECO:0000256" key="1">
    <source>
        <dbReference type="SAM" id="MobiDB-lite"/>
    </source>
</evidence>
<evidence type="ECO:0000313" key="2">
    <source>
        <dbReference type="EMBL" id="KAF6821815.1"/>
    </source>
</evidence>
<accession>A0A8H6JZ86</accession>
<gene>
    <name evidence="2" type="ORF">CPLU01_12383</name>
</gene>